<dbReference type="InterPro" id="IPR037813">
    <property type="entry name" value="TAF2"/>
</dbReference>
<dbReference type="GO" id="GO:0006367">
    <property type="term" value="P:transcription initiation at RNA polymerase II promoter"/>
    <property type="evidence" value="ECO:0007669"/>
    <property type="project" value="TreeGrafter"/>
</dbReference>
<feature type="region of interest" description="Disordered" evidence="1">
    <location>
        <begin position="1"/>
        <end position="21"/>
    </location>
</feature>
<dbReference type="AlphaFoldDB" id="A0AAW2TZV3"/>
<dbReference type="PANTHER" id="PTHR15137:SF9">
    <property type="entry name" value="TRANSCRIPTION INITIATION FACTOR TFIID SUBUNIT 2"/>
    <property type="match status" value="1"/>
</dbReference>
<accession>A0AAW2TZV3</accession>
<reference evidence="2" key="1">
    <citation type="submission" date="2020-06" db="EMBL/GenBank/DDBJ databases">
        <authorList>
            <person name="Li T."/>
            <person name="Hu X."/>
            <person name="Zhang T."/>
            <person name="Song X."/>
            <person name="Zhang H."/>
            <person name="Dai N."/>
            <person name="Sheng W."/>
            <person name="Hou X."/>
            <person name="Wei L."/>
        </authorList>
    </citation>
    <scope>NUCLEOTIDE SEQUENCE</scope>
    <source>
        <strain evidence="2">KEN1</strain>
        <tissue evidence="2">Leaf</tissue>
    </source>
</reference>
<evidence type="ECO:0000313" key="2">
    <source>
        <dbReference type="EMBL" id="KAL0410142.1"/>
    </source>
</evidence>
<protein>
    <submittedName>
        <fullName evidence="2">Transcription initiation factor TFIID subunit</fullName>
    </submittedName>
</protein>
<dbReference type="Gene3D" id="2.60.40.1730">
    <property type="entry name" value="tricorn interacting facor f3 domain"/>
    <property type="match status" value="1"/>
</dbReference>
<comment type="caution">
    <text evidence="2">The sequence shown here is derived from an EMBL/GenBank/DDBJ whole genome shotgun (WGS) entry which is preliminary data.</text>
</comment>
<dbReference type="GO" id="GO:0016251">
    <property type="term" value="F:RNA polymerase II general transcription initiation factor activity"/>
    <property type="evidence" value="ECO:0007669"/>
    <property type="project" value="TreeGrafter"/>
</dbReference>
<dbReference type="GO" id="GO:0005669">
    <property type="term" value="C:transcription factor TFIID complex"/>
    <property type="evidence" value="ECO:0007669"/>
    <property type="project" value="InterPro"/>
</dbReference>
<reference evidence="2" key="2">
    <citation type="journal article" date="2024" name="Plant">
        <title>Genomic evolution and insights into agronomic trait innovations of Sesamum species.</title>
        <authorList>
            <person name="Miao H."/>
            <person name="Wang L."/>
            <person name="Qu L."/>
            <person name="Liu H."/>
            <person name="Sun Y."/>
            <person name="Le M."/>
            <person name="Wang Q."/>
            <person name="Wei S."/>
            <person name="Zheng Y."/>
            <person name="Lin W."/>
            <person name="Duan Y."/>
            <person name="Cao H."/>
            <person name="Xiong S."/>
            <person name="Wang X."/>
            <person name="Wei L."/>
            <person name="Li C."/>
            <person name="Ma Q."/>
            <person name="Ju M."/>
            <person name="Zhao R."/>
            <person name="Li G."/>
            <person name="Mu C."/>
            <person name="Tian Q."/>
            <person name="Mei H."/>
            <person name="Zhang T."/>
            <person name="Gao T."/>
            <person name="Zhang H."/>
        </authorList>
    </citation>
    <scope>NUCLEOTIDE SEQUENCE</scope>
    <source>
        <strain evidence="2">KEN1</strain>
    </source>
</reference>
<dbReference type="EMBL" id="JACGWN010000013">
    <property type="protein sequence ID" value="KAL0410142.1"/>
    <property type="molecule type" value="Genomic_DNA"/>
</dbReference>
<name>A0AAW2TZV3_9LAMI</name>
<dbReference type="PANTHER" id="PTHR15137">
    <property type="entry name" value="TRANSCRIPTION INITIATION FACTOR TFIID"/>
    <property type="match status" value="1"/>
</dbReference>
<dbReference type="SUPFAM" id="SSF63737">
    <property type="entry name" value="Leukotriene A4 hydrolase N-terminal domain"/>
    <property type="match status" value="1"/>
</dbReference>
<organism evidence="2">
    <name type="scientific">Sesamum latifolium</name>
    <dbReference type="NCBI Taxonomy" id="2727402"/>
    <lineage>
        <taxon>Eukaryota</taxon>
        <taxon>Viridiplantae</taxon>
        <taxon>Streptophyta</taxon>
        <taxon>Embryophyta</taxon>
        <taxon>Tracheophyta</taxon>
        <taxon>Spermatophyta</taxon>
        <taxon>Magnoliopsida</taxon>
        <taxon>eudicotyledons</taxon>
        <taxon>Gunneridae</taxon>
        <taxon>Pentapetalae</taxon>
        <taxon>asterids</taxon>
        <taxon>lamiids</taxon>
        <taxon>Lamiales</taxon>
        <taxon>Pedaliaceae</taxon>
        <taxon>Sesamum</taxon>
    </lineage>
</organism>
<dbReference type="GO" id="GO:0000976">
    <property type="term" value="F:transcription cis-regulatory region binding"/>
    <property type="evidence" value="ECO:0007669"/>
    <property type="project" value="TreeGrafter"/>
</dbReference>
<proteinExistence type="predicted"/>
<feature type="region of interest" description="Disordered" evidence="1">
    <location>
        <begin position="133"/>
        <end position="156"/>
    </location>
</feature>
<dbReference type="GO" id="GO:0003682">
    <property type="term" value="F:chromatin binding"/>
    <property type="evidence" value="ECO:0007669"/>
    <property type="project" value="TreeGrafter"/>
</dbReference>
<gene>
    <name evidence="2" type="ORF">Slati_3603900</name>
</gene>
<evidence type="ECO:0000256" key="1">
    <source>
        <dbReference type="SAM" id="MobiDB-lite"/>
    </source>
</evidence>
<dbReference type="InterPro" id="IPR042097">
    <property type="entry name" value="Aminopeptidase_N-like_N_sf"/>
</dbReference>
<sequence>MAKAKKAKNEEQRGGDNSNSEAVVKHQKLCLSIDMDNRRVYGYTELQIVIPDNGIVGLHADNLAIEKVTVDGEPAEFEVFPHYQHLDPKDRWCVVSSATSAADASGSVYLSSLEIELLPNLLIMCSKSTKTDQKQEENQQIDNGEPLSADASRCYK</sequence>